<dbReference type="STRING" id="28128.HMPREF3226_02538"/>
<comment type="caution">
    <text evidence="2">The sequence shown here is derived from an EMBL/GenBank/DDBJ whole genome shotgun (WGS) entry which is preliminary data.</text>
</comment>
<name>A0A133PVA3_9BACT</name>
<evidence type="ECO:0000256" key="1">
    <source>
        <dbReference type="SAM" id="SignalP"/>
    </source>
</evidence>
<dbReference type="AlphaFoldDB" id="A0A133PVA3"/>
<keyword evidence="1" id="KW-0732">Signal</keyword>
<feature type="signal peptide" evidence="1">
    <location>
        <begin position="1"/>
        <end position="20"/>
    </location>
</feature>
<dbReference type="SUPFAM" id="SSF52047">
    <property type="entry name" value="RNI-like"/>
    <property type="match status" value="1"/>
</dbReference>
<gene>
    <name evidence="2" type="ORF">HMPREF3226_02538</name>
</gene>
<keyword evidence="3" id="KW-1185">Reference proteome</keyword>
<accession>A0A133PVA3</accession>
<evidence type="ECO:0008006" key="4">
    <source>
        <dbReference type="Google" id="ProtNLM"/>
    </source>
</evidence>
<sequence length="308" mass="33574">MKKYLLLSLLAICMSAQVNAQTYDAIIVTMEVGMETSITGAQNREYFAGDAYPDGAAIKIFSGGEAKDSVWLKGIGKPIEISAKKITGFPNIKNFTTIEARKRTPNMAMFTLTDDPMTKKIELPTHTVLKDVTLSNLPNLVEIDFSECEGIENLVARKLPIDELNIGKSTLLKTLDCSNCELETLVIPEKSAVNKINCSGNSLSEEEVDKLIAALPATGGELCIYDEAAENNNECTAKQVADAKAKNWKVVDATGKDYAGSGAVPNSLNSIKEDSNDNAPYYDLQGRRMQKPTRSGLYIHKGKKVIIK</sequence>
<dbReference type="InterPro" id="IPR032675">
    <property type="entry name" value="LRR_dom_sf"/>
</dbReference>
<dbReference type="Gene3D" id="3.80.10.10">
    <property type="entry name" value="Ribonuclease Inhibitor"/>
    <property type="match status" value="1"/>
</dbReference>
<dbReference type="PATRIC" id="fig|28128.5.peg.2606"/>
<dbReference type="RefSeq" id="WP_156439277.1">
    <property type="nucleotide sequence ID" value="NZ_KQ957324.1"/>
</dbReference>
<protein>
    <recommendedName>
        <fullName evidence="4">Leucine Rich repeat-containing domain protein</fullName>
    </recommendedName>
</protein>
<feature type="chain" id="PRO_5007458517" description="Leucine Rich repeat-containing domain protein" evidence="1">
    <location>
        <begin position="21"/>
        <end position="308"/>
    </location>
</feature>
<evidence type="ECO:0000313" key="2">
    <source>
        <dbReference type="EMBL" id="KXA33242.1"/>
    </source>
</evidence>
<evidence type="ECO:0000313" key="3">
    <source>
        <dbReference type="Proteomes" id="UP000070533"/>
    </source>
</evidence>
<proteinExistence type="predicted"/>
<organism evidence="2 3">
    <name type="scientific">Prevotella corporis</name>
    <dbReference type="NCBI Taxonomy" id="28128"/>
    <lineage>
        <taxon>Bacteria</taxon>
        <taxon>Pseudomonadati</taxon>
        <taxon>Bacteroidota</taxon>
        <taxon>Bacteroidia</taxon>
        <taxon>Bacteroidales</taxon>
        <taxon>Prevotellaceae</taxon>
        <taxon>Prevotella</taxon>
    </lineage>
</organism>
<dbReference type="Proteomes" id="UP000070533">
    <property type="component" value="Unassembled WGS sequence"/>
</dbReference>
<reference evidence="3" key="1">
    <citation type="submission" date="2016-01" db="EMBL/GenBank/DDBJ databases">
        <authorList>
            <person name="Mitreva M."/>
            <person name="Pepin K.H."/>
            <person name="Mihindukulasuriya K.A."/>
            <person name="Fulton R."/>
            <person name="Fronick C."/>
            <person name="O'Laughlin M."/>
            <person name="Miner T."/>
            <person name="Herter B."/>
            <person name="Rosa B.A."/>
            <person name="Cordes M."/>
            <person name="Tomlinson C."/>
            <person name="Wollam A."/>
            <person name="Palsikar V.B."/>
            <person name="Mardis E.R."/>
            <person name="Wilson R.K."/>
        </authorList>
    </citation>
    <scope>NUCLEOTIDE SEQUENCE [LARGE SCALE GENOMIC DNA]</scope>
    <source>
        <strain evidence="3">MJR7716</strain>
    </source>
</reference>
<dbReference type="EMBL" id="LRQG01000227">
    <property type="protein sequence ID" value="KXA33242.1"/>
    <property type="molecule type" value="Genomic_DNA"/>
</dbReference>
<dbReference type="OrthoDB" id="1059339at2"/>